<dbReference type="AlphaFoldDB" id="A0A3E1NV64"/>
<organism evidence="1 2">
    <name type="scientific">Chitinophaga silvisoli</name>
    <dbReference type="NCBI Taxonomy" id="2291814"/>
    <lineage>
        <taxon>Bacteria</taxon>
        <taxon>Pseudomonadati</taxon>
        <taxon>Bacteroidota</taxon>
        <taxon>Chitinophagia</taxon>
        <taxon>Chitinophagales</taxon>
        <taxon>Chitinophagaceae</taxon>
        <taxon>Chitinophaga</taxon>
    </lineage>
</organism>
<sequence>MALINFKLKHPDSIAPWGDAPDTSMDWLGLTEGEYWLDLNKAMLYEYTNDVLTGEEDARYVEYPVARLIEDFSVLFEAIATLVPDGFYSIAKSNHYLYRFYGAVQQWLEKVSDEATYDRFEKAIEWIYSRTLIAMHLTGGPGISFFRNGDKLAIVWKADYLTENNIPVWTAGNGEMEMPYESFVGEVEDFGERFFNAMDMQVQLAAAKDWGSTHINKERLVQEQQERKTAWQKKLALLKGEPGKATDWELINSLITDMFS</sequence>
<protein>
    <submittedName>
        <fullName evidence="1">Uncharacterized protein</fullName>
    </submittedName>
</protein>
<accession>A0A3E1NV64</accession>
<dbReference type="EMBL" id="QTJV01000012">
    <property type="protein sequence ID" value="RFM31845.1"/>
    <property type="molecule type" value="Genomic_DNA"/>
</dbReference>
<keyword evidence="2" id="KW-1185">Reference proteome</keyword>
<reference evidence="1 2" key="1">
    <citation type="submission" date="2018-08" db="EMBL/GenBank/DDBJ databases">
        <title>Chitinophaga sp. K20C18050901, a novel bacterium isolated from forest soil.</title>
        <authorList>
            <person name="Wang C."/>
        </authorList>
    </citation>
    <scope>NUCLEOTIDE SEQUENCE [LARGE SCALE GENOMIC DNA]</scope>
    <source>
        <strain evidence="1 2">K20C18050901</strain>
    </source>
</reference>
<evidence type="ECO:0000313" key="1">
    <source>
        <dbReference type="EMBL" id="RFM31845.1"/>
    </source>
</evidence>
<name>A0A3E1NV64_9BACT</name>
<dbReference type="Proteomes" id="UP000261174">
    <property type="component" value="Unassembled WGS sequence"/>
</dbReference>
<evidence type="ECO:0000313" key="2">
    <source>
        <dbReference type="Proteomes" id="UP000261174"/>
    </source>
</evidence>
<dbReference type="RefSeq" id="WP_116856553.1">
    <property type="nucleotide sequence ID" value="NZ_QTJV01000012.1"/>
</dbReference>
<comment type="caution">
    <text evidence="1">The sequence shown here is derived from an EMBL/GenBank/DDBJ whole genome shotgun (WGS) entry which is preliminary data.</text>
</comment>
<dbReference type="OrthoDB" id="8216186at2"/>
<dbReference type="Pfam" id="PF19446">
    <property type="entry name" value="DUF5984"/>
    <property type="match status" value="1"/>
</dbReference>
<dbReference type="InterPro" id="IPR046026">
    <property type="entry name" value="DUF5984"/>
</dbReference>
<proteinExistence type="predicted"/>
<gene>
    <name evidence="1" type="ORF">DXN04_27175</name>
</gene>